<organism evidence="2 3">
    <name type="scientific">Mikania micrantha</name>
    <name type="common">bitter vine</name>
    <dbReference type="NCBI Taxonomy" id="192012"/>
    <lineage>
        <taxon>Eukaryota</taxon>
        <taxon>Viridiplantae</taxon>
        <taxon>Streptophyta</taxon>
        <taxon>Embryophyta</taxon>
        <taxon>Tracheophyta</taxon>
        <taxon>Spermatophyta</taxon>
        <taxon>Magnoliopsida</taxon>
        <taxon>eudicotyledons</taxon>
        <taxon>Gunneridae</taxon>
        <taxon>Pentapetalae</taxon>
        <taxon>asterids</taxon>
        <taxon>campanulids</taxon>
        <taxon>Asterales</taxon>
        <taxon>Asteraceae</taxon>
        <taxon>Asteroideae</taxon>
        <taxon>Heliantheae alliance</taxon>
        <taxon>Eupatorieae</taxon>
        <taxon>Mikania</taxon>
    </lineage>
</organism>
<gene>
    <name evidence="2" type="ORF">E3N88_09158</name>
</gene>
<keyword evidence="3" id="KW-1185">Reference proteome</keyword>
<feature type="region of interest" description="Disordered" evidence="1">
    <location>
        <begin position="70"/>
        <end position="104"/>
    </location>
</feature>
<name>A0A5N6PIX7_9ASTR</name>
<proteinExistence type="predicted"/>
<evidence type="ECO:0000313" key="2">
    <source>
        <dbReference type="EMBL" id="KAD6454452.1"/>
    </source>
</evidence>
<dbReference type="AlphaFoldDB" id="A0A5N6PIX7"/>
<dbReference type="EMBL" id="SZYD01000004">
    <property type="protein sequence ID" value="KAD6454452.1"/>
    <property type="molecule type" value="Genomic_DNA"/>
</dbReference>
<evidence type="ECO:0000313" key="3">
    <source>
        <dbReference type="Proteomes" id="UP000326396"/>
    </source>
</evidence>
<dbReference type="Proteomes" id="UP000326396">
    <property type="component" value="Linkage Group LG12"/>
</dbReference>
<protein>
    <submittedName>
        <fullName evidence="2">Uncharacterized protein</fullName>
    </submittedName>
</protein>
<feature type="compositionally biased region" description="Polar residues" evidence="1">
    <location>
        <begin position="74"/>
        <end position="88"/>
    </location>
</feature>
<accession>A0A5N6PIX7</accession>
<comment type="caution">
    <text evidence="2">The sequence shown here is derived from an EMBL/GenBank/DDBJ whole genome shotgun (WGS) entry which is preliminary data.</text>
</comment>
<reference evidence="2 3" key="1">
    <citation type="submission" date="2019-05" db="EMBL/GenBank/DDBJ databases">
        <title>Mikania micrantha, genome provides insights into the molecular mechanism of rapid growth.</title>
        <authorList>
            <person name="Liu B."/>
        </authorList>
    </citation>
    <scope>NUCLEOTIDE SEQUENCE [LARGE SCALE GENOMIC DNA]</scope>
    <source>
        <strain evidence="2">NLD-2019</strain>
        <tissue evidence="2">Leaf</tissue>
    </source>
</reference>
<evidence type="ECO:0000256" key="1">
    <source>
        <dbReference type="SAM" id="MobiDB-lite"/>
    </source>
</evidence>
<sequence>MQKSASKPPGFVGFDGNERLVVVFKLQPSTSSSSSRWFSSFQASMEVFNGLPRVKSKCISCLGREMAERRTARASGQGTLLLPSTRNTPGRGLGSGVPPGSSERPNNQFSCFRSVSPCFSTVIRCFSIIGTPIIDY</sequence>